<sequence>MHHCRPFTTQPTSIRISLRSPSTVTIRGCAQKVCPDSELSGCNSLRSRLPAPGIESPSPRRSTSFLRCAPRGKQRKGLLLCKLVLLPGCSWSAEIVRVLNCACTALEVRSILQQEKKACLDSRPLALCGFSMEKMWPT</sequence>
<comment type="caution">
    <text evidence="1">The sequence shown here is derived from an EMBL/GenBank/DDBJ whole genome shotgun (WGS) entry which is preliminary data.</text>
</comment>
<protein>
    <recommendedName>
        <fullName evidence="3">Encoded protein</fullName>
    </recommendedName>
</protein>
<keyword evidence="2" id="KW-1185">Reference proteome</keyword>
<evidence type="ECO:0000313" key="1">
    <source>
        <dbReference type="EMBL" id="KAF5830732.1"/>
    </source>
</evidence>
<dbReference type="EMBL" id="MU070012">
    <property type="protein sequence ID" value="KAF5830732.1"/>
    <property type="molecule type" value="Genomic_DNA"/>
</dbReference>
<evidence type="ECO:0008006" key="3">
    <source>
        <dbReference type="Google" id="ProtNLM"/>
    </source>
</evidence>
<organism evidence="1 2">
    <name type="scientific">Dunaliella salina</name>
    <name type="common">Green alga</name>
    <name type="synonym">Protococcus salinus</name>
    <dbReference type="NCBI Taxonomy" id="3046"/>
    <lineage>
        <taxon>Eukaryota</taxon>
        <taxon>Viridiplantae</taxon>
        <taxon>Chlorophyta</taxon>
        <taxon>core chlorophytes</taxon>
        <taxon>Chlorophyceae</taxon>
        <taxon>CS clade</taxon>
        <taxon>Chlamydomonadales</taxon>
        <taxon>Dunaliellaceae</taxon>
        <taxon>Dunaliella</taxon>
    </lineage>
</organism>
<dbReference type="Proteomes" id="UP000815325">
    <property type="component" value="Unassembled WGS sequence"/>
</dbReference>
<evidence type="ECO:0000313" key="2">
    <source>
        <dbReference type="Proteomes" id="UP000815325"/>
    </source>
</evidence>
<name>A0ABQ7G7Z5_DUNSA</name>
<proteinExistence type="predicted"/>
<gene>
    <name evidence="1" type="ORF">DUNSADRAFT_14114</name>
</gene>
<reference evidence="1" key="1">
    <citation type="submission" date="2017-08" db="EMBL/GenBank/DDBJ databases">
        <authorList>
            <person name="Polle J.E."/>
            <person name="Barry K."/>
            <person name="Cushman J."/>
            <person name="Schmutz J."/>
            <person name="Tran D."/>
            <person name="Hathwaick L.T."/>
            <person name="Yim W.C."/>
            <person name="Jenkins J."/>
            <person name="Mckie-Krisberg Z.M."/>
            <person name="Prochnik S."/>
            <person name="Lindquist E."/>
            <person name="Dockter R.B."/>
            <person name="Adam C."/>
            <person name="Molina H."/>
            <person name="Bunkerborg J."/>
            <person name="Jin E."/>
            <person name="Buchheim M."/>
            <person name="Magnuson J."/>
        </authorList>
    </citation>
    <scope>NUCLEOTIDE SEQUENCE</scope>
    <source>
        <strain evidence="1">CCAP 19/18</strain>
    </source>
</reference>
<accession>A0ABQ7G7Z5</accession>